<reference evidence="4 5" key="1">
    <citation type="journal article" date="2018" name="Gigascience">
        <title>Genomes of trombidid mites reveal novel predicted allergens and laterally-transferred genes associated with secondary metabolism.</title>
        <authorList>
            <person name="Dong X."/>
            <person name="Chaisiri K."/>
            <person name="Xia D."/>
            <person name="Armstrong S.D."/>
            <person name="Fang Y."/>
            <person name="Donnelly M.J."/>
            <person name="Kadowaki T."/>
            <person name="McGarry J.W."/>
            <person name="Darby A.C."/>
            <person name="Makepeace B.L."/>
        </authorList>
    </citation>
    <scope>NUCLEOTIDE SEQUENCE [LARGE SCALE GENOMIC DNA]</scope>
    <source>
        <strain evidence="4">UoL-WK</strain>
    </source>
</reference>
<dbReference type="EMBL" id="NCKU01012946">
    <property type="protein sequence ID" value="RWR99948.1"/>
    <property type="molecule type" value="Genomic_DNA"/>
</dbReference>
<dbReference type="InterPro" id="IPR011626">
    <property type="entry name" value="Alpha-macroglobulin_TED"/>
</dbReference>
<dbReference type="InterPro" id="IPR050473">
    <property type="entry name" value="A2M/Complement_sys"/>
</dbReference>
<proteinExistence type="predicted"/>
<dbReference type="Pfam" id="PF07678">
    <property type="entry name" value="TED_complement"/>
    <property type="match status" value="1"/>
</dbReference>
<sequence>GYQRELTYRHNDGSFSAFGVSDRNGSIWLTAFVLKSFLQAKAFITIDEQIVDRSVEFLLYKQNRDGYFVEDGHVFSKSMQGGVADGKASLTAYVLIALSFDYDLRENLSKTGKLEKTIELLAKRLEKSDDVYEIVLIAYALHLNEDRMKNLSFEKLRKLATVKQDFTFWRTKNLNEFDSNAVEIEITSYALLTFMLRNETENAISIVRWLIARQNCKGGFHSTQDTVIALQALASFAEKVNSENINLNVLLTTNLGETKSLRVNKSNSIALQEVIFDRSTRLITIAANGFGTAIIQISVQYNVLRARKVDFNLKFNFVSKTDSTIKFNVCVNA</sequence>
<dbReference type="OrthoDB" id="6510601at2759"/>
<evidence type="ECO:0000256" key="2">
    <source>
        <dbReference type="ARBA" id="ARBA00022966"/>
    </source>
</evidence>
<dbReference type="Gene3D" id="1.50.10.20">
    <property type="match status" value="1"/>
</dbReference>
<dbReference type="InterPro" id="IPR008930">
    <property type="entry name" value="Terpenoid_cyclase/PrenylTrfase"/>
</dbReference>
<evidence type="ECO:0000313" key="5">
    <source>
        <dbReference type="Proteomes" id="UP000285301"/>
    </source>
</evidence>
<keyword evidence="5" id="KW-1185">Reference proteome</keyword>
<protein>
    <submittedName>
        <fullName evidence="4">Thioester-containing protein-like protein</fullName>
    </submittedName>
</protein>
<accession>A0A3S3NIA6</accession>
<dbReference type="SUPFAM" id="SSF48239">
    <property type="entry name" value="Terpenoid cyclases/Protein prenyltransferases"/>
    <property type="match status" value="1"/>
</dbReference>
<gene>
    <name evidence="4" type="ORF">B4U79_07134</name>
</gene>
<dbReference type="AlphaFoldDB" id="A0A3S3NIA6"/>
<comment type="caution">
    <text evidence="4">The sequence shown here is derived from an EMBL/GenBank/DDBJ whole genome shotgun (WGS) entry which is preliminary data.</text>
</comment>
<dbReference type="GO" id="GO:0005615">
    <property type="term" value="C:extracellular space"/>
    <property type="evidence" value="ECO:0007669"/>
    <property type="project" value="InterPro"/>
</dbReference>
<keyword evidence="2" id="KW-0882">Thioester bond</keyword>
<feature type="domain" description="Alpha-macroglobulin-like TED" evidence="3">
    <location>
        <begin position="1"/>
        <end position="235"/>
    </location>
</feature>
<dbReference type="PANTHER" id="PTHR11412:SF136">
    <property type="entry name" value="CD109 ANTIGEN"/>
    <property type="match status" value="1"/>
</dbReference>
<dbReference type="STRING" id="1965070.A0A3S3NIA6"/>
<evidence type="ECO:0000259" key="3">
    <source>
        <dbReference type="Pfam" id="PF07678"/>
    </source>
</evidence>
<evidence type="ECO:0000313" key="4">
    <source>
        <dbReference type="EMBL" id="RWR99948.1"/>
    </source>
</evidence>
<name>A0A3S3NIA6_9ACAR</name>
<keyword evidence="1" id="KW-0732">Signal</keyword>
<dbReference type="Proteomes" id="UP000285301">
    <property type="component" value="Unassembled WGS sequence"/>
</dbReference>
<organism evidence="4 5">
    <name type="scientific">Dinothrombium tinctorium</name>
    <dbReference type="NCBI Taxonomy" id="1965070"/>
    <lineage>
        <taxon>Eukaryota</taxon>
        <taxon>Metazoa</taxon>
        <taxon>Ecdysozoa</taxon>
        <taxon>Arthropoda</taxon>
        <taxon>Chelicerata</taxon>
        <taxon>Arachnida</taxon>
        <taxon>Acari</taxon>
        <taxon>Acariformes</taxon>
        <taxon>Trombidiformes</taxon>
        <taxon>Prostigmata</taxon>
        <taxon>Anystina</taxon>
        <taxon>Parasitengona</taxon>
        <taxon>Trombidioidea</taxon>
        <taxon>Trombidiidae</taxon>
        <taxon>Dinothrombium</taxon>
    </lineage>
</organism>
<evidence type="ECO:0000256" key="1">
    <source>
        <dbReference type="ARBA" id="ARBA00022729"/>
    </source>
</evidence>
<dbReference type="PANTHER" id="PTHR11412">
    <property type="entry name" value="MACROGLOBULIN / COMPLEMENT"/>
    <property type="match status" value="1"/>
</dbReference>
<feature type="non-terminal residue" evidence="4">
    <location>
        <position position="1"/>
    </location>
</feature>